<name>A0ABR1WDI2_9PEZI</name>
<dbReference type="EMBL" id="JAQQWN010000006">
    <property type="protein sequence ID" value="KAK8080178.1"/>
    <property type="molecule type" value="Genomic_DNA"/>
</dbReference>
<keyword evidence="3" id="KW-1185">Reference proteome</keyword>
<sequence>MHYQLSFQHMCIQSPVSYKIHFTYLKRARHFSRFLASSSSETKWTGGVKNATEVASIACLWSFSALSCLTIYFHQTLQRPSQALVPSGLYRVAGRVITPLAYLMATEPHLCLLRFCRDEDMGLEPEQRVGGGRDLHADSTSTSQDHGGAGLHIADGFDNLLGIDGDGPKTFFLFVLIGSVVVANGDFALQPQTSLDII</sequence>
<gene>
    <name evidence="2" type="ORF">PG997_007996</name>
</gene>
<organism evidence="2 3">
    <name type="scientific">Apiospora hydei</name>
    <dbReference type="NCBI Taxonomy" id="1337664"/>
    <lineage>
        <taxon>Eukaryota</taxon>
        <taxon>Fungi</taxon>
        <taxon>Dikarya</taxon>
        <taxon>Ascomycota</taxon>
        <taxon>Pezizomycotina</taxon>
        <taxon>Sordariomycetes</taxon>
        <taxon>Xylariomycetidae</taxon>
        <taxon>Amphisphaeriales</taxon>
        <taxon>Apiosporaceae</taxon>
        <taxon>Apiospora</taxon>
    </lineage>
</organism>
<feature type="compositionally biased region" description="Basic and acidic residues" evidence="1">
    <location>
        <begin position="126"/>
        <end position="137"/>
    </location>
</feature>
<dbReference type="RefSeq" id="XP_066667653.1">
    <property type="nucleotide sequence ID" value="XM_066812311.1"/>
</dbReference>
<comment type="caution">
    <text evidence="2">The sequence shown here is derived from an EMBL/GenBank/DDBJ whole genome shotgun (WGS) entry which is preliminary data.</text>
</comment>
<dbReference type="GeneID" id="92045371"/>
<evidence type="ECO:0000256" key="1">
    <source>
        <dbReference type="SAM" id="MobiDB-lite"/>
    </source>
</evidence>
<feature type="region of interest" description="Disordered" evidence="1">
    <location>
        <begin position="126"/>
        <end position="146"/>
    </location>
</feature>
<evidence type="ECO:0000313" key="2">
    <source>
        <dbReference type="EMBL" id="KAK8080178.1"/>
    </source>
</evidence>
<proteinExistence type="predicted"/>
<evidence type="ECO:0000313" key="3">
    <source>
        <dbReference type="Proteomes" id="UP001433268"/>
    </source>
</evidence>
<evidence type="ECO:0008006" key="4">
    <source>
        <dbReference type="Google" id="ProtNLM"/>
    </source>
</evidence>
<reference evidence="2 3" key="1">
    <citation type="submission" date="2023-01" db="EMBL/GenBank/DDBJ databases">
        <title>Analysis of 21 Apiospora genomes using comparative genomics revels a genus with tremendous synthesis potential of carbohydrate active enzymes and secondary metabolites.</title>
        <authorList>
            <person name="Sorensen T."/>
        </authorList>
    </citation>
    <scope>NUCLEOTIDE SEQUENCE [LARGE SCALE GENOMIC DNA]</scope>
    <source>
        <strain evidence="2 3">CBS 114990</strain>
    </source>
</reference>
<dbReference type="Proteomes" id="UP001433268">
    <property type="component" value="Unassembled WGS sequence"/>
</dbReference>
<protein>
    <recommendedName>
        <fullName evidence="4">Amino acid transporter transmembrane domain-containing protein</fullName>
    </recommendedName>
</protein>
<accession>A0ABR1WDI2</accession>